<dbReference type="GO" id="GO:0004623">
    <property type="term" value="F:phospholipase A2 activity"/>
    <property type="evidence" value="ECO:0007669"/>
    <property type="project" value="TreeGrafter"/>
</dbReference>
<reference evidence="3 4" key="1">
    <citation type="submission" date="2019-02" db="EMBL/GenBank/DDBJ databases">
        <title>Deep-cultivation of Planctomycetes and their phenomic and genomic characterization uncovers novel biology.</title>
        <authorList>
            <person name="Wiegand S."/>
            <person name="Jogler M."/>
            <person name="Boedeker C."/>
            <person name="Pinto D."/>
            <person name="Vollmers J."/>
            <person name="Rivas-Marin E."/>
            <person name="Kohn T."/>
            <person name="Peeters S.H."/>
            <person name="Heuer A."/>
            <person name="Rast P."/>
            <person name="Oberbeckmann S."/>
            <person name="Bunk B."/>
            <person name="Jeske O."/>
            <person name="Meyerdierks A."/>
            <person name="Storesund J.E."/>
            <person name="Kallscheuer N."/>
            <person name="Luecker S."/>
            <person name="Lage O.M."/>
            <person name="Pohl T."/>
            <person name="Merkel B.J."/>
            <person name="Hornburger P."/>
            <person name="Mueller R.-W."/>
            <person name="Bruemmer F."/>
            <person name="Labrenz M."/>
            <person name="Spormann A.M."/>
            <person name="Op den Camp H."/>
            <person name="Overmann J."/>
            <person name="Amann R."/>
            <person name="Jetten M.S.M."/>
            <person name="Mascher T."/>
            <person name="Medema M.H."/>
            <person name="Devos D.P."/>
            <person name="Kaster A.-K."/>
            <person name="Ovreas L."/>
            <person name="Rohde M."/>
            <person name="Galperin M.Y."/>
            <person name="Jogler C."/>
        </authorList>
    </citation>
    <scope>NUCLEOTIDE SEQUENCE [LARGE SCALE GENOMIC DNA]</scope>
    <source>
        <strain evidence="3 4">ElP</strain>
    </source>
</reference>
<feature type="compositionally biased region" description="Polar residues" evidence="1">
    <location>
        <begin position="1064"/>
        <end position="1079"/>
    </location>
</feature>
<evidence type="ECO:0008006" key="5">
    <source>
        <dbReference type="Google" id="ProtNLM"/>
    </source>
</evidence>
<dbReference type="GO" id="GO:0005829">
    <property type="term" value="C:cytosol"/>
    <property type="evidence" value="ECO:0007669"/>
    <property type="project" value="TreeGrafter"/>
</dbReference>
<dbReference type="PANTHER" id="PTHR10728:SF40">
    <property type="entry name" value="PATATIN FAMILY PROTEIN"/>
    <property type="match status" value="1"/>
</dbReference>
<feature type="transmembrane region" description="Helical" evidence="2">
    <location>
        <begin position="426"/>
        <end position="451"/>
    </location>
</feature>
<feature type="region of interest" description="Disordered" evidence="1">
    <location>
        <begin position="1056"/>
        <end position="1113"/>
    </location>
</feature>
<dbReference type="KEGG" id="tpla:ElP_54270"/>
<protein>
    <recommendedName>
        <fullName evidence="5">Patatin-like phospholipase</fullName>
    </recommendedName>
</protein>
<feature type="transmembrane region" description="Helical" evidence="2">
    <location>
        <begin position="256"/>
        <end position="278"/>
    </location>
</feature>
<accession>A0A518H9L3</accession>
<dbReference type="GO" id="GO:0046475">
    <property type="term" value="P:glycerophospholipid catabolic process"/>
    <property type="evidence" value="ECO:0007669"/>
    <property type="project" value="TreeGrafter"/>
</dbReference>
<dbReference type="PANTHER" id="PTHR10728">
    <property type="entry name" value="CYTOSOLIC PHOSPHOLIPASE A2"/>
    <property type="match status" value="1"/>
</dbReference>
<dbReference type="SUPFAM" id="SSF52151">
    <property type="entry name" value="FabD/lysophospholipase-like"/>
    <property type="match status" value="1"/>
</dbReference>
<feature type="transmembrane region" description="Helical" evidence="2">
    <location>
        <begin position="337"/>
        <end position="355"/>
    </location>
</feature>
<dbReference type="AlphaFoldDB" id="A0A518H9L3"/>
<name>A0A518H9L3_9BACT</name>
<feature type="transmembrane region" description="Helical" evidence="2">
    <location>
        <begin position="230"/>
        <end position="247"/>
    </location>
</feature>
<evidence type="ECO:0000256" key="2">
    <source>
        <dbReference type="SAM" id="Phobius"/>
    </source>
</evidence>
<evidence type="ECO:0000313" key="3">
    <source>
        <dbReference type="EMBL" id="QDV37487.1"/>
    </source>
</evidence>
<feature type="transmembrane region" description="Helical" evidence="2">
    <location>
        <begin position="298"/>
        <end position="317"/>
    </location>
</feature>
<dbReference type="Proteomes" id="UP000317835">
    <property type="component" value="Chromosome"/>
</dbReference>
<feature type="region of interest" description="Disordered" evidence="1">
    <location>
        <begin position="1"/>
        <end position="20"/>
    </location>
</feature>
<keyword evidence="2" id="KW-0472">Membrane</keyword>
<feature type="compositionally biased region" description="Basic and acidic residues" evidence="1">
    <location>
        <begin position="8"/>
        <end position="20"/>
    </location>
</feature>
<gene>
    <name evidence="3" type="ORF">ElP_54270</name>
</gene>
<dbReference type="EMBL" id="CP036426">
    <property type="protein sequence ID" value="QDV37487.1"/>
    <property type="molecule type" value="Genomic_DNA"/>
</dbReference>
<organism evidence="3 4">
    <name type="scientific">Tautonia plasticadhaerens</name>
    <dbReference type="NCBI Taxonomy" id="2527974"/>
    <lineage>
        <taxon>Bacteria</taxon>
        <taxon>Pseudomonadati</taxon>
        <taxon>Planctomycetota</taxon>
        <taxon>Planctomycetia</taxon>
        <taxon>Isosphaerales</taxon>
        <taxon>Isosphaeraceae</taxon>
        <taxon>Tautonia</taxon>
    </lineage>
</organism>
<keyword evidence="4" id="KW-1185">Reference proteome</keyword>
<dbReference type="InterPro" id="IPR016035">
    <property type="entry name" value="Acyl_Trfase/lysoPLipase"/>
</dbReference>
<sequence length="1255" mass="136102">MSQGNGQDRGRPVDRGRGDRYTTKVEDVVLGERKVIRKRRADFHLLKGDEGLDYRTGLALSGGGIRSACFNLGMLEALDEQAFDADPELEGSPDEVLPGVEPKGAARGERPRYLELFDYLSSVSGGSYVAGHLATTMVPDPGSSRADRAPEGIAASNSRFGKIEFVSDSVPRWSWAVGVWFVGFAFQVVKTGSLLIWVLGTLALIFRTIDSPFASSFLGLVGMGADVPRGFVPFWLSLGGIGVAFALRNRPRRMRIWLSVCVTVVFLYCGWVAVASHWERSLFRPLPGRAPDWLFNAWFAAHLVSLGVAVLSAVVFLRVKARSAGGTAVGTGSNPKWLFILPLLTLLFCIAGLVTTGDIDVGGGEAVGASAAGQGWSKLLTLLGQQAYHAAIAALGLTSLAFFRWRDLLRSTRSISDHLTASRLRPVYQVVIFLCSYGFLLLLVFVLYGMVAREDVSGFNRRRNAIPKEAFNFRDFSDWDLAWQRIHAGASETDPATSAEGEQASTPPGRAGRATEAGEQSIPVVEGAILDQTSPTSRPVAGVGWGRLAARLLAVRDGSSSTGLAEEVRLNQRIERLDSHPWLRRVVLDAPERYRLENERRVKRDEVARAIADRVLSCSDLYSDILTAESEVSFLPSPGTGSDPGPVREGGAVNRGFWDRYMQRARYLQSLESQVDSGEEGAILQAAIRNNNRDGLRLYLGDLMRVRRGSGPDVIFSSVVWGEDQWARVEIIAISLGIWLLCCLVDVNHFSLHAFYREHVRDRWLGGRLGPSGSGWLHDDRGSYLGLPAGSARIRGREGPSQGGAVKRRAPLLLINATVQGHRALGLEPELAKDIFTFSPVAIGSKETGFWLNGREGSKPSNEFARRNQLDLANLVAISGAFLSPGQVANPALAAILHLLNIRTGLWIRDLGEPPEGGPLGRYAASKGSALEWLGFHVFQSLGIDRQGDRRYLLTDGAHVENLGLKALLDRGCALIVASDCSQDDDPELRLGALMEVLRQARIDGIEIGPFLSPAAYGHWLDTGRLEEFPGPLPGCRRQGGWGLQLVLSRADEARIGSEPGQGAPSSVPYTPSADSDGQATGEDGSGEVPSGPRDGPAVPEPTPSPISATPSGVSLSREHFLFAHVRYCDGAEGVLIYVRPTLTGDEGESLLRRSPESLFPDDPPLDQFYTASRMNTYRLLGRHIGRELASEPEFQRALESIARGESPVPEKSRDPSRPPGDSCESCRLAGSCIGHVERQYRVGEGVARGAAQYG</sequence>
<feature type="transmembrane region" description="Helical" evidence="2">
    <location>
        <begin position="173"/>
        <end position="189"/>
    </location>
</feature>
<evidence type="ECO:0000256" key="1">
    <source>
        <dbReference type="SAM" id="MobiDB-lite"/>
    </source>
</evidence>
<dbReference type="Gene3D" id="3.40.1090.10">
    <property type="entry name" value="Cytosolic phospholipase A2 catalytic domain"/>
    <property type="match status" value="1"/>
</dbReference>
<keyword evidence="2" id="KW-1133">Transmembrane helix</keyword>
<proteinExistence type="predicted"/>
<keyword evidence="2" id="KW-0812">Transmembrane</keyword>
<feature type="region of interest" description="Disordered" evidence="1">
    <location>
        <begin position="1202"/>
        <end position="1224"/>
    </location>
</feature>
<feature type="region of interest" description="Disordered" evidence="1">
    <location>
        <begin position="490"/>
        <end position="519"/>
    </location>
</feature>
<feature type="transmembrane region" description="Helical" evidence="2">
    <location>
        <begin position="387"/>
        <end position="405"/>
    </location>
</feature>
<evidence type="ECO:0000313" key="4">
    <source>
        <dbReference type="Proteomes" id="UP000317835"/>
    </source>
</evidence>